<dbReference type="Proteomes" id="UP000887229">
    <property type="component" value="Unassembled WGS sequence"/>
</dbReference>
<dbReference type="AlphaFoldDB" id="A0A9P7ZDB1"/>
<dbReference type="GeneID" id="70290929"/>
<dbReference type="RefSeq" id="XP_046113511.1">
    <property type="nucleotide sequence ID" value="XM_046260026.1"/>
</dbReference>
<evidence type="ECO:0000313" key="2">
    <source>
        <dbReference type="Proteomes" id="UP000887229"/>
    </source>
</evidence>
<keyword evidence="2" id="KW-1185">Reference proteome</keyword>
<sequence>MVCPCVGPVKANRLIEIGSRSSPRVGRTIDLGIGCACPTGLCGCNMTEWLTRIGNCPPGVGNRVRLSPPQVTREGMGKRSRGYNASKLEVTSSSICAYKSVTCPSTSKSAQARRVRRIWTTPFAPNGILINAFVETEVDTSGSPRDVMPRRGSQVAEMVNRPFRGHESLTRTTADPAASQVESGEFSKRQIFPRLPVTQKRQRPSDRSPAAEVERTIDIQDIFKNGQSKYKITRYPGNSENWWMLSCEEHDRRFNSQRALTGAGIHLASHHGKRLP</sequence>
<comment type="caution">
    <text evidence="1">The sequence shown here is derived from an EMBL/GenBank/DDBJ whole genome shotgun (WGS) entry which is preliminary data.</text>
</comment>
<name>A0A9P7ZDB1_9HYPO</name>
<dbReference type="OrthoDB" id="4835412at2759"/>
<organism evidence="1 2">
    <name type="scientific">Emericellopsis atlantica</name>
    <dbReference type="NCBI Taxonomy" id="2614577"/>
    <lineage>
        <taxon>Eukaryota</taxon>
        <taxon>Fungi</taxon>
        <taxon>Dikarya</taxon>
        <taxon>Ascomycota</taxon>
        <taxon>Pezizomycotina</taxon>
        <taxon>Sordariomycetes</taxon>
        <taxon>Hypocreomycetidae</taxon>
        <taxon>Hypocreales</taxon>
        <taxon>Bionectriaceae</taxon>
        <taxon>Emericellopsis</taxon>
    </lineage>
</organism>
<gene>
    <name evidence="1" type="ORF">F5Z01DRAFT_475498</name>
</gene>
<reference evidence="1" key="1">
    <citation type="journal article" date="2021" name="IMA Fungus">
        <title>Genomic characterization of three marine fungi, including Emericellopsis atlantica sp. nov. with signatures of a generalist lifestyle and marine biomass degradation.</title>
        <authorList>
            <person name="Hagestad O.C."/>
            <person name="Hou L."/>
            <person name="Andersen J.H."/>
            <person name="Hansen E.H."/>
            <person name="Altermark B."/>
            <person name="Li C."/>
            <person name="Kuhnert E."/>
            <person name="Cox R.J."/>
            <person name="Crous P.W."/>
            <person name="Spatafora J.W."/>
            <person name="Lail K."/>
            <person name="Amirebrahimi M."/>
            <person name="Lipzen A."/>
            <person name="Pangilinan J."/>
            <person name="Andreopoulos W."/>
            <person name="Hayes R.D."/>
            <person name="Ng V."/>
            <person name="Grigoriev I.V."/>
            <person name="Jackson S.A."/>
            <person name="Sutton T.D.S."/>
            <person name="Dobson A.D.W."/>
            <person name="Rama T."/>
        </authorList>
    </citation>
    <scope>NUCLEOTIDE SEQUENCE</scope>
    <source>
        <strain evidence="1">TS7</strain>
    </source>
</reference>
<proteinExistence type="predicted"/>
<protein>
    <submittedName>
        <fullName evidence="1">Uncharacterized protein</fullName>
    </submittedName>
</protein>
<accession>A0A9P7ZDB1</accession>
<evidence type="ECO:0000313" key="1">
    <source>
        <dbReference type="EMBL" id="KAG9249587.1"/>
    </source>
</evidence>
<dbReference type="EMBL" id="MU251300">
    <property type="protein sequence ID" value="KAG9249587.1"/>
    <property type="molecule type" value="Genomic_DNA"/>
</dbReference>